<feature type="compositionally biased region" description="Polar residues" evidence="2">
    <location>
        <begin position="1"/>
        <end position="13"/>
    </location>
</feature>
<comment type="caution">
    <text evidence="3">The sequence shown here is derived from an EMBL/GenBank/DDBJ whole genome shotgun (WGS) entry which is preliminary data.</text>
</comment>
<dbReference type="EMBL" id="VFLP01000032">
    <property type="protein sequence ID" value="TRX92964.1"/>
    <property type="molecule type" value="Genomic_DNA"/>
</dbReference>
<gene>
    <name evidence="3" type="ORF">FHL15_006102</name>
</gene>
<feature type="coiled-coil region" evidence="1">
    <location>
        <begin position="246"/>
        <end position="273"/>
    </location>
</feature>
<organism evidence="3 4">
    <name type="scientific">Xylaria flabelliformis</name>
    <dbReference type="NCBI Taxonomy" id="2512241"/>
    <lineage>
        <taxon>Eukaryota</taxon>
        <taxon>Fungi</taxon>
        <taxon>Dikarya</taxon>
        <taxon>Ascomycota</taxon>
        <taxon>Pezizomycotina</taxon>
        <taxon>Sordariomycetes</taxon>
        <taxon>Xylariomycetidae</taxon>
        <taxon>Xylariales</taxon>
        <taxon>Xylariaceae</taxon>
        <taxon>Xylaria</taxon>
    </lineage>
</organism>
<dbReference type="Proteomes" id="UP000319160">
    <property type="component" value="Unassembled WGS sequence"/>
</dbReference>
<evidence type="ECO:0000256" key="2">
    <source>
        <dbReference type="SAM" id="MobiDB-lite"/>
    </source>
</evidence>
<dbReference type="AlphaFoldDB" id="A0A553HYD1"/>
<evidence type="ECO:0000313" key="3">
    <source>
        <dbReference type="EMBL" id="TRX92964.1"/>
    </source>
</evidence>
<name>A0A553HYD1_9PEZI</name>
<feature type="region of interest" description="Disordered" evidence="2">
    <location>
        <begin position="69"/>
        <end position="158"/>
    </location>
</feature>
<keyword evidence="1" id="KW-0175">Coiled coil</keyword>
<feature type="compositionally biased region" description="Pro residues" evidence="2">
    <location>
        <begin position="93"/>
        <end position="118"/>
    </location>
</feature>
<dbReference type="STRING" id="2512241.A0A553HYD1"/>
<keyword evidence="4" id="KW-1185">Reference proteome</keyword>
<feature type="compositionally biased region" description="Basic and acidic residues" evidence="2">
    <location>
        <begin position="120"/>
        <end position="148"/>
    </location>
</feature>
<feature type="region of interest" description="Disordered" evidence="2">
    <location>
        <begin position="1"/>
        <end position="54"/>
    </location>
</feature>
<evidence type="ECO:0000313" key="4">
    <source>
        <dbReference type="Proteomes" id="UP000319160"/>
    </source>
</evidence>
<reference evidence="4" key="1">
    <citation type="submission" date="2019-06" db="EMBL/GenBank/DDBJ databases">
        <title>Draft genome sequence of the griseofulvin-producing fungus Xylaria cubensis strain G536.</title>
        <authorList>
            <person name="Mead M.E."/>
            <person name="Raja H.A."/>
            <person name="Steenwyk J.L."/>
            <person name="Knowles S.L."/>
            <person name="Oberlies N.H."/>
            <person name="Rokas A."/>
        </authorList>
    </citation>
    <scope>NUCLEOTIDE SEQUENCE [LARGE SCALE GENOMIC DNA]</scope>
    <source>
        <strain evidence="4">G536</strain>
    </source>
</reference>
<dbReference type="OrthoDB" id="3553547at2759"/>
<feature type="compositionally biased region" description="Acidic residues" evidence="2">
    <location>
        <begin position="15"/>
        <end position="26"/>
    </location>
</feature>
<proteinExistence type="predicted"/>
<sequence length="628" mass="70892">MAPDVSFSTTSPDCATDEDGSTDPDDCSSVSDDHMHIGVSPRPPLPLSFPSNAISKSLPSKLAAGFVSRGAGPVARSQSAHPHPKWKYQHASGPPPRPPPPPHPPPSLTRPLSNPPSIPLEKHDKRRSGLAELRYRYDNGSHGNDRDSFFSSVRDGGEPEVEVEGQSEHVQRLREHYAVLNNQRSSLLGKFKNALSQRAHVHRLRQSKDEVDKKFMAAARALLPETAQLHQLHQLFNAMQNTHVGYQEAEQRLEKVMDELQHNQEELQLQEAAFYKTAVDALGTALLSIDEDQDSLSVKSEDVYLRGISGDRPEIIHPLYEKLRAAFGELQLAKELLVNTQMKRAALHARKTQPLTEDGLDLLETYGDAGKKKALELRAMALMTEEDVEQLQEYDMLEQDARQGIEIYTERVRILQQECRDASVLPLSSHFQQEGFGLDSFYRDEIRLPPSPFDSNDESVTLAHPVFPLLLSNPTHLLQGFPQTSLQSLRRALQLPLNAPVRAKQVKEAAREANMHSLLSTAESEDKTEYINRWLLHKLHHSAMEAELLWTTFRSRLKILDIDRWQRDVLNFWWRDDLIDPMSVGTGDNGTDRASKFVGSRVEFNTFSYSDSGQLDGLRSWKLDDSWL</sequence>
<evidence type="ECO:0000256" key="1">
    <source>
        <dbReference type="SAM" id="Coils"/>
    </source>
</evidence>
<accession>A0A553HYD1</accession>
<protein>
    <submittedName>
        <fullName evidence="3">Uncharacterized protein</fullName>
    </submittedName>
</protein>